<sequence length="32" mass="3570">SHADTEPVESTEVKEEDTNTKMETTEDTVSDN</sequence>
<keyword evidence="3" id="KW-1185">Reference proteome</keyword>
<proteinExistence type="predicted"/>
<evidence type="ECO:0000313" key="2">
    <source>
        <dbReference type="EMBL" id="RNA14316.1"/>
    </source>
</evidence>
<evidence type="ECO:0000256" key="1">
    <source>
        <dbReference type="SAM" id="MobiDB-lite"/>
    </source>
</evidence>
<reference evidence="2 3" key="1">
    <citation type="journal article" date="2018" name="Sci. Rep.">
        <title>Genomic signatures of local adaptation to the degree of environmental predictability in rotifers.</title>
        <authorList>
            <person name="Franch-Gras L."/>
            <person name="Hahn C."/>
            <person name="Garcia-Roger E.M."/>
            <person name="Carmona M.J."/>
            <person name="Serra M."/>
            <person name="Gomez A."/>
        </authorList>
    </citation>
    <scope>NUCLEOTIDE SEQUENCE [LARGE SCALE GENOMIC DNA]</scope>
    <source>
        <strain evidence="2">HYR1</strain>
    </source>
</reference>
<evidence type="ECO:0000313" key="3">
    <source>
        <dbReference type="Proteomes" id="UP000276133"/>
    </source>
</evidence>
<name>A0A3M7QSE7_BRAPC</name>
<feature type="region of interest" description="Disordered" evidence="1">
    <location>
        <begin position="1"/>
        <end position="32"/>
    </location>
</feature>
<dbReference type="EMBL" id="REGN01005210">
    <property type="protein sequence ID" value="RNA14316.1"/>
    <property type="molecule type" value="Genomic_DNA"/>
</dbReference>
<comment type="caution">
    <text evidence="2">The sequence shown here is derived from an EMBL/GenBank/DDBJ whole genome shotgun (WGS) entry which is preliminary data.</text>
</comment>
<feature type="non-terminal residue" evidence="2">
    <location>
        <position position="1"/>
    </location>
</feature>
<organism evidence="2 3">
    <name type="scientific">Brachionus plicatilis</name>
    <name type="common">Marine rotifer</name>
    <name type="synonym">Brachionus muelleri</name>
    <dbReference type="NCBI Taxonomy" id="10195"/>
    <lineage>
        <taxon>Eukaryota</taxon>
        <taxon>Metazoa</taxon>
        <taxon>Spiralia</taxon>
        <taxon>Gnathifera</taxon>
        <taxon>Rotifera</taxon>
        <taxon>Eurotatoria</taxon>
        <taxon>Monogononta</taxon>
        <taxon>Pseudotrocha</taxon>
        <taxon>Ploima</taxon>
        <taxon>Brachionidae</taxon>
        <taxon>Brachionus</taxon>
    </lineage>
</organism>
<protein>
    <submittedName>
        <fullName evidence="2">Uncharacterized protein</fullName>
    </submittedName>
</protein>
<accession>A0A3M7QSE7</accession>
<feature type="compositionally biased region" description="Basic and acidic residues" evidence="1">
    <location>
        <begin position="1"/>
        <end position="24"/>
    </location>
</feature>
<dbReference type="AlphaFoldDB" id="A0A3M7QSE7"/>
<dbReference type="Proteomes" id="UP000276133">
    <property type="component" value="Unassembled WGS sequence"/>
</dbReference>
<gene>
    <name evidence="2" type="ORF">BpHYR1_019059</name>
</gene>